<organism evidence="4 5">
    <name type="scientific">Vibrio olivae</name>
    <dbReference type="NCBI Taxonomy" id="1243002"/>
    <lineage>
        <taxon>Bacteria</taxon>
        <taxon>Pseudomonadati</taxon>
        <taxon>Pseudomonadota</taxon>
        <taxon>Gammaproteobacteria</taxon>
        <taxon>Vibrionales</taxon>
        <taxon>Vibrionaceae</taxon>
        <taxon>Vibrio</taxon>
    </lineage>
</organism>
<dbReference type="InterPro" id="IPR000160">
    <property type="entry name" value="GGDEF_dom"/>
</dbReference>
<evidence type="ECO:0000256" key="2">
    <source>
        <dbReference type="ARBA" id="ARBA00034247"/>
    </source>
</evidence>
<accession>A0ABV5HGX4</accession>
<dbReference type="EMBL" id="JBHMEP010000001">
    <property type="protein sequence ID" value="MFB9133462.1"/>
    <property type="molecule type" value="Genomic_DNA"/>
</dbReference>
<protein>
    <recommendedName>
        <fullName evidence="1">diguanylate cyclase</fullName>
        <ecNumber evidence="1">2.7.7.65</ecNumber>
    </recommendedName>
</protein>
<dbReference type="Pfam" id="PF20975">
    <property type="entry name" value="DGCcoil"/>
    <property type="match status" value="1"/>
</dbReference>
<dbReference type="PROSITE" id="PS50887">
    <property type="entry name" value="GGDEF"/>
    <property type="match status" value="1"/>
</dbReference>
<dbReference type="PANTHER" id="PTHR45138:SF9">
    <property type="entry name" value="DIGUANYLATE CYCLASE DGCM-RELATED"/>
    <property type="match status" value="1"/>
</dbReference>
<dbReference type="CDD" id="cd01949">
    <property type="entry name" value="GGDEF"/>
    <property type="match status" value="1"/>
</dbReference>
<dbReference type="InterPro" id="IPR048516">
    <property type="entry name" value="DGCcoil"/>
</dbReference>
<feature type="domain" description="GGDEF" evidence="3">
    <location>
        <begin position="392"/>
        <end position="522"/>
    </location>
</feature>
<dbReference type="InterPro" id="IPR050469">
    <property type="entry name" value="Diguanylate_Cyclase"/>
</dbReference>
<name>A0ABV5HGX4_9VIBR</name>
<evidence type="ECO:0000313" key="5">
    <source>
        <dbReference type="Proteomes" id="UP001589645"/>
    </source>
</evidence>
<dbReference type="SUPFAM" id="SSF55073">
    <property type="entry name" value="Nucleotide cyclase"/>
    <property type="match status" value="1"/>
</dbReference>
<evidence type="ECO:0000259" key="3">
    <source>
        <dbReference type="PROSITE" id="PS50887"/>
    </source>
</evidence>
<comment type="caution">
    <text evidence="4">The sequence shown here is derived from an EMBL/GenBank/DDBJ whole genome shotgun (WGS) entry which is preliminary data.</text>
</comment>
<dbReference type="Pfam" id="PF00990">
    <property type="entry name" value="GGDEF"/>
    <property type="match status" value="1"/>
</dbReference>
<keyword evidence="5" id="KW-1185">Reference proteome</keyword>
<reference evidence="4 5" key="1">
    <citation type="submission" date="2024-09" db="EMBL/GenBank/DDBJ databases">
        <authorList>
            <person name="Sun Q."/>
            <person name="Mori K."/>
        </authorList>
    </citation>
    <scope>NUCLEOTIDE SEQUENCE [LARGE SCALE GENOMIC DNA]</scope>
    <source>
        <strain evidence="4 5">CECT 8064</strain>
    </source>
</reference>
<dbReference type="EC" id="2.7.7.65" evidence="1"/>
<dbReference type="Proteomes" id="UP001589645">
    <property type="component" value="Unassembled WGS sequence"/>
</dbReference>
<sequence>MSGLEQDLDQQLKMLKQQLEQVRLTQRDSSFKYQREQKVLTRMIASLCHSQRDRANLRLNQSLDELCQSLEQNKDVSLLIPKISVVERLLRQQSTANEKHGQHLDTQVKQSGETLLRITGLPAKLKRDLRDLLSYSHGTSLSHSEHITKLLSVYERALKVVTANPEATVEEFHNSAEKELLARLSNELQHLITELDFEGEYGERLLDIRAKLLLGLNTHSLLEITLQTLRLVVEGTKFERKTSEQFVDTVNQTLSHHLANSGHNLDQTQSYFQQRVATNREIQQIVQQSHRTVSSASTLEGLQMNISPLLEKIAQLSERLQLTEEREQALIERVSHSRSQIESLYEVSQDYRRRLELQALKMQRDPLTKALNRNALLERLDIEYRKWIRHQNLLRVVLLDIDNFKVINDNFGYTAGDKALKIIVRTITKELHASETLARFSGEEFVLILPERNSSDAHKLVKNLQNQVSKLPFKFKDQNIMITFTAAVTMFADNDTPEVVMDRLNHLLNQTKQKGPNQLAWQ</sequence>
<dbReference type="RefSeq" id="WP_390188982.1">
    <property type="nucleotide sequence ID" value="NZ_JBHMEP010000001.1"/>
</dbReference>
<dbReference type="Gene3D" id="3.30.70.270">
    <property type="match status" value="1"/>
</dbReference>
<dbReference type="NCBIfam" id="TIGR00254">
    <property type="entry name" value="GGDEF"/>
    <property type="match status" value="1"/>
</dbReference>
<gene>
    <name evidence="4" type="ORF">ACFFUV_00570</name>
</gene>
<evidence type="ECO:0000313" key="4">
    <source>
        <dbReference type="EMBL" id="MFB9133462.1"/>
    </source>
</evidence>
<comment type="catalytic activity">
    <reaction evidence="2">
        <text>2 GTP = 3',3'-c-di-GMP + 2 diphosphate</text>
        <dbReference type="Rhea" id="RHEA:24898"/>
        <dbReference type="ChEBI" id="CHEBI:33019"/>
        <dbReference type="ChEBI" id="CHEBI:37565"/>
        <dbReference type="ChEBI" id="CHEBI:58805"/>
        <dbReference type="EC" id="2.7.7.65"/>
    </reaction>
</comment>
<dbReference type="InterPro" id="IPR029787">
    <property type="entry name" value="Nucleotide_cyclase"/>
</dbReference>
<evidence type="ECO:0000256" key="1">
    <source>
        <dbReference type="ARBA" id="ARBA00012528"/>
    </source>
</evidence>
<dbReference type="PANTHER" id="PTHR45138">
    <property type="entry name" value="REGULATORY COMPONENTS OF SENSORY TRANSDUCTION SYSTEM"/>
    <property type="match status" value="1"/>
</dbReference>
<dbReference type="SMART" id="SM00267">
    <property type="entry name" value="GGDEF"/>
    <property type="match status" value="1"/>
</dbReference>
<proteinExistence type="predicted"/>
<dbReference type="InterPro" id="IPR043128">
    <property type="entry name" value="Rev_trsase/Diguanyl_cyclase"/>
</dbReference>